<gene>
    <name evidence="3" type="ORF">NLI96_g4993</name>
</gene>
<feature type="transmembrane region" description="Helical" evidence="2">
    <location>
        <begin position="48"/>
        <end position="69"/>
    </location>
</feature>
<feature type="compositionally biased region" description="Low complexity" evidence="1">
    <location>
        <begin position="125"/>
        <end position="134"/>
    </location>
</feature>
<keyword evidence="2" id="KW-0812">Transmembrane</keyword>
<keyword evidence="2" id="KW-0472">Membrane</keyword>
<sequence length="194" mass="20738">MMINAVGHGGKKTMFKALASPSFPNIAFRRPKAEILSLSRYLAKSDKFYILLMFLSPSVRSLSTSLGSLELRNDADDFGENIVGLAPGTIAGIVVLSVVFVFVIIVLCSLSRKRQNLVSPASPLSTNRNATPPTTTSPPTPIPSRRSLAGVVVNFASRGYPTPFIDQLFPLTNVTSSSFTPSNQTHVTGANPGE</sequence>
<name>A0AAD5YF62_9APHY</name>
<evidence type="ECO:0000313" key="3">
    <source>
        <dbReference type="EMBL" id="KAJ3485374.1"/>
    </source>
</evidence>
<keyword evidence="4" id="KW-1185">Reference proteome</keyword>
<dbReference type="EMBL" id="JANAWD010000155">
    <property type="protein sequence ID" value="KAJ3485374.1"/>
    <property type="molecule type" value="Genomic_DNA"/>
</dbReference>
<reference evidence="3" key="1">
    <citation type="submission" date="2022-07" db="EMBL/GenBank/DDBJ databases">
        <title>Genome Sequence of Physisporinus lineatus.</title>
        <authorList>
            <person name="Buettner E."/>
        </authorList>
    </citation>
    <scope>NUCLEOTIDE SEQUENCE</scope>
    <source>
        <strain evidence="3">VT162</strain>
    </source>
</reference>
<protein>
    <submittedName>
        <fullName evidence="3">Uncharacterized protein</fullName>
    </submittedName>
</protein>
<dbReference type="Proteomes" id="UP001212997">
    <property type="component" value="Unassembled WGS sequence"/>
</dbReference>
<evidence type="ECO:0000256" key="2">
    <source>
        <dbReference type="SAM" id="Phobius"/>
    </source>
</evidence>
<evidence type="ECO:0000313" key="4">
    <source>
        <dbReference type="Proteomes" id="UP001212997"/>
    </source>
</evidence>
<dbReference type="AlphaFoldDB" id="A0AAD5YF62"/>
<organism evidence="3 4">
    <name type="scientific">Meripilus lineatus</name>
    <dbReference type="NCBI Taxonomy" id="2056292"/>
    <lineage>
        <taxon>Eukaryota</taxon>
        <taxon>Fungi</taxon>
        <taxon>Dikarya</taxon>
        <taxon>Basidiomycota</taxon>
        <taxon>Agaricomycotina</taxon>
        <taxon>Agaricomycetes</taxon>
        <taxon>Polyporales</taxon>
        <taxon>Meripilaceae</taxon>
        <taxon>Meripilus</taxon>
    </lineage>
</organism>
<keyword evidence="2" id="KW-1133">Transmembrane helix</keyword>
<accession>A0AAD5YF62</accession>
<proteinExistence type="predicted"/>
<evidence type="ECO:0000256" key="1">
    <source>
        <dbReference type="SAM" id="MobiDB-lite"/>
    </source>
</evidence>
<feature type="region of interest" description="Disordered" evidence="1">
    <location>
        <begin position="119"/>
        <end position="145"/>
    </location>
</feature>
<comment type="caution">
    <text evidence="3">The sequence shown here is derived from an EMBL/GenBank/DDBJ whole genome shotgun (WGS) entry which is preliminary data.</text>
</comment>
<feature type="transmembrane region" description="Helical" evidence="2">
    <location>
        <begin position="89"/>
        <end position="110"/>
    </location>
</feature>